<comment type="caution">
    <text evidence="2">The sequence shown here is derived from an EMBL/GenBank/DDBJ whole genome shotgun (WGS) entry which is preliminary data.</text>
</comment>
<evidence type="ECO:0000256" key="1">
    <source>
        <dbReference type="SAM" id="MobiDB-lite"/>
    </source>
</evidence>
<dbReference type="Gene3D" id="2.40.128.290">
    <property type="entry name" value="Uncharacterised protein Atu4866, PF11512"/>
    <property type="match status" value="1"/>
</dbReference>
<dbReference type="RefSeq" id="WP_211341563.1">
    <property type="nucleotide sequence ID" value="NZ_RKQZ01000001.1"/>
</dbReference>
<sequence length="238" mass="25106">MSGVTRGSGPATGSGRATSGSRAAPGGDLVVTDAVVHVTPSRTVRGDLWVSDGRITHVGPSAGGPRPADAEPVPVGGASVVPLFVDSAVRALPDGRRDTFDLAPGNPATFAVVGGPVGEGRIRRMLVVQPRDLLAVVVSGCVEVWRGEPARPSAGVSEADGVRWHGAWHDADRDMTQYLLPGGRYTETRSGRPDAWTGSYWVRDDRITYLDDTGFWAFGQLVDGVLHHAGFVLRRPPL</sequence>
<dbReference type="SUPFAM" id="SSF51338">
    <property type="entry name" value="Composite domain of metallo-dependent hydrolases"/>
    <property type="match status" value="1"/>
</dbReference>
<gene>
    <name evidence="2" type="ORF">EDD34_2303</name>
</gene>
<feature type="region of interest" description="Disordered" evidence="1">
    <location>
        <begin position="1"/>
        <end position="27"/>
    </location>
</feature>
<dbReference type="Gene3D" id="2.30.40.10">
    <property type="entry name" value="Urease, subunit C, domain 1"/>
    <property type="match status" value="1"/>
</dbReference>
<dbReference type="EMBL" id="RKQZ01000001">
    <property type="protein sequence ID" value="RPF21671.1"/>
    <property type="molecule type" value="Genomic_DNA"/>
</dbReference>
<dbReference type="InterPro" id="IPR020955">
    <property type="entry name" value="Uncharacterised_Atu4866"/>
</dbReference>
<dbReference type="Pfam" id="PF11512">
    <property type="entry name" value="Atu4866"/>
    <property type="match status" value="1"/>
</dbReference>
<name>A0A3N4ZPA1_9MICO</name>
<evidence type="ECO:0000313" key="3">
    <source>
        <dbReference type="Proteomes" id="UP000280501"/>
    </source>
</evidence>
<evidence type="ECO:0000313" key="2">
    <source>
        <dbReference type="EMBL" id="RPF21671.1"/>
    </source>
</evidence>
<dbReference type="GO" id="GO:0016810">
    <property type="term" value="F:hydrolase activity, acting on carbon-nitrogen (but not peptide) bonds"/>
    <property type="evidence" value="ECO:0007669"/>
    <property type="project" value="InterPro"/>
</dbReference>
<keyword evidence="3" id="KW-1185">Reference proteome</keyword>
<reference evidence="2 3" key="1">
    <citation type="submission" date="2018-11" db="EMBL/GenBank/DDBJ databases">
        <title>Sequencing the genomes of 1000 actinobacteria strains.</title>
        <authorList>
            <person name="Klenk H.-P."/>
        </authorList>
    </citation>
    <scope>NUCLEOTIDE SEQUENCE [LARGE SCALE GENOMIC DNA]</scope>
    <source>
        <strain evidence="2 3">DSM 15700</strain>
    </source>
</reference>
<accession>A0A3N4ZPA1</accession>
<dbReference type="InterPro" id="IPR038646">
    <property type="entry name" value="Atu4866-like_sf"/>
</dbReference>
<organism evidence="2 3">
    <name type="scientific">Myceligenerans xiligouense</name>
    <dbReference type="NCBI Taxonomy" id="253184"/>
    <lineage>
        <taxon>Bacteria</taxon>
        <taxon>Bacillati</taxon>
        <taxon>Actinomycetota</taxon>
        <taxon>Actinomycetes</taxon>
        <taxon>Micrococcales</taxon>
        <taxon>Promicromonosporaceae</taxon>
        <taxon>Myceligenerans</taxon>
    </lineage>
</organism>
<proteinExistence type="predicted"/>
<dbReference type="InterPro" id="IPR011059">
    <property type="entry name" value="Metal-dep_hydrolase_composite"/>
</dbReference>
<dbReference type="AlphaFoldDB" id="A0A3N4ZPA1"/>
<dbReference type="Proteomes" id="UP000280501">
    <property type="component" value="Unassembled WGS sequence"/>
</dbReference>
<protein>
    <submittedName>
        <fullName evidence="2">Putative ligand-binding protein with streptavidin-like fold</fullName>
    </submittedName>
</protein>